<evidence type="ECO:0000313" key="2">
    <source>
        <dbReference type="EMBL" id="KAG0317736.1"/>
    </source>
</evidence>
<feature type="compositionally biased region" description="Polar residues" evidence="1">
    <location>
        <begin position="90"/>
        <end position="101"/>
    </location>
</feature>
<proteinExistence type="predicted"/>
<protein>
    <recommendedName>
        <fullName evidence="4">CsbD family protein</fullName>
    </recommendedName>
</protein>
<gene>
    <name evidence="2" type="ORF">BGZ99_006122</name>
</gene>
<reference evidence="2" key="1">
    <citation type="journal article" date="2020" name="Fungal Divers.">
        <title>Resolving the Mortierellaceae phylogeny through synthesis of multi-gene phylogenetics and phylogenomics.</title>
        <authorList>
            <person name="Vandepol N."/>
            <person name="Liber J."/>
            <person name="Desiro A."/>
            <person name="Na H."/>
            <person name="Kennedy M."/>
            <person name="Barry K."/>
            <person name="Grigoriev I.V."/>
            <person name="Miller A.N."/>
            <person name="O'Donnell K."/>
            <person name="Stajich J.E."/>
            <person name="Bonito G."/>
        </authorList>
    </citation>
    <scope>NUCLEOTIDE SEQUENCE</scope>
    <source>
        <strain evidence="2">REB-010B</strain>
    </source>
</reference>
<keyword evidence="3" id="KW-1185">Reference proteome</keyword>
<evidence type="ECO:0000256" key="1">
    <source>
        <dbReference type="SAM" id="MobiDB-lite"/>
    </source>
</evidence>
<sequence>MAEKIANVYHSAMGATKETLGRAMGNEHLVASGAAEKAEAARAALVAQQRAQGKVDNAEGHATTATTTAGATTAGATTGDRPMEAEGHVQQASGDVNRIIN</sequence>
<dbReference type="AlphaFoldDB" id="A0A9P6RDD2"/>
<accession>A0A9P6RDD2</accession>
<feature type="compositionally biased region" description="Low complexity" evidence="1">
    <location>
        <begin position="62"/>
        <end position="79"/>
    </location>
</feature>
<evidence type="ECO:0008006" key="4">
    <source>
        <dbReference type="Google" id="ProtNLM"/>
    </source>
</evidence>
<evidence type="ECO:0000313" key="3">
    <source>
        <dbReference type="Proteomes" id="UP000738325"/>
    </source>
</evidence>
<organism evidence="2 3">
    <name type="scientific">Dissophora globulifera</name>
    <dbReference type="NCBI Taxonomy" id="979702"/>
    <lineage>
        <taxon>Eukaryota</taxon>
        <taxon>Fungi</taxon>
        <taxon>Fungi incertae sedis</taxon>
        <taxon>Mucoromycota</taxon>
        <taxon>Mortierellomycotina</taxon>
        <taxon>Mortierellomycetes</taxon>
        <taxon>Mortierellales</taxon>
        <taxon>Mortierellaceae</taxon>
        <taxon>Dissophora</taxon>
    </lineage>
</organism>
<dbReference type="EMBL" id="JAAAIP010000408">
    <property type="protein sequence ID" value="KAG0317736.1"/>
    <property type="molecule type" value="Genomic_DNA"/>
</dbReference>
<comment type="caution">
    <text evidence="2">The sequence shown here is derived from an EMBL/GenBank/DDBJ whole genome shotgun (WGS) entry which is preliminary data.</text>
</comment>
<name>A0A9P6RDD2_9FUNG</name>
<feature type="region of interest" description="Disordered" evidence="1">
    <location>
        <begin position="52"/>
        <end position="101"/>
    </location>
</feature>
<dbReference type="Proteomes" id="UP000738325">
    <property type="component" value="Unassembled WGS sequence"/>
</dbReference>